<name>A0A069JB35_RHOSG</name>
<reference evidence="2 3" key="1">
    <citation type="submission" date="2017-07" db="EMBL/GenBank/DDBJ databases">
        <title>Draft sequence of Rhodococcus enclensis 23b-28.</title>
        <authorList>
            <person name="Besaury L."/>
            <person name="Sancelme M."/>
            <person name="Amato P."/>
            <person name="Lallement A."/>
            <person name="Delort A.-M."/>
        </authorList>
    </citation>
    <scope>NUCLEOTIDE SEQUENCE [LARGE SCALE GENOMIC DNA]</scope>
    <source>
        <strain evidence="2 3">23b-28</strain>
    </source>
</reference>
<dbReference type="RefSeq" id="WP_003944512.1">
    <property type="nucleotide sequence ID" value="NZ_AP023172.1"/>
</dbReference>
<dbReference type="InterPro" id="IPR033437">
    <property type="entry name" value="DUF5130"/>
</dbReference>
<dbReference type="Gene3D" id="3.10.310.50">
    <property type="match status" value="1"/>
</dbReference>
<dbReference type="GeneID" id="64141608"/>
<gene>
    <name evidence="2" type="ORF">CHR55_22820</name>
    <name evidence="1" type="ORF">PXH69_19040</name>
</gene>
<comment type="caution">
    <text evidence="2">The sequence shown here is derived from an EMBL/GenBank/DDBJ whole genome shotgun (WGS) entry which is preliminary data.</text>
</comment>
<evidence type="ECO:0000313" key="1">
    <source>
        <dbReference type="EMBL" id="MDE8647068.1"/>
    </source>
</evidence>
<evidence type="ECO:0000313" key="3">
    <source>
        <dbReference type="Proteomes" id="UP000230886"/>
    </source>
</evidence>
<organism evidence="2 3">
    <name type="scientific">Rhodococcus qingshengii</name>
    <dbReference type="NCBI Taxonomy" id="334542"/>
    <lineage>
        <taxon>Bacteria</taxon>
        <taxon>Bacillati</taxon>
        <taxon>Actinomycetota</taxon>
        <taxon>Actinomycetes</taxon>
        <taxon>Mycobacteriales</taxon>
        <taxon>Nocardiaceae</taxon>
        <taxon>Rhodococcus</taxon>
        <taxon>Rhodococcus erythropolis group</taxon>
    </lineage>
</organism>
<protein>
    <submittedName>
        <fullName evidence="2">DUF5130 domain-containing protein</fullName>
    </submittedName>
</protein>
<accession>A0A069JB35</accession>
<evidence type="ECO:0000313" key="2">
    <source>
        <dbReference type="EMBL" id="PCK24966.1"/>
    </source>
</evidence>
<dbReference type="Pfam" id="PF17174">
    <property type="entry name" value="DUF5130"/>
    <property type="match status" value="1"/>
</dbReference>
<proteinExistence type="predicted"/>
<dbReference type="Proteomes" id="UP000230886">
    <property type="component" value="Unassembled WGS sequence"/>
</dbReference>
<sequence>MASGDHSTALAVAPEDLPVGSVVTSSGRVSGVHRIGEPFTDDLPFETMDLVALDVAMTEATRATKVRFNAYVGDLGSDPAAGADALFPTTPEAERSVLIAVSPNQRTVEVRSGRAIADRVTDRVTQLGATAAVASFSEGNLIDGLISAIRVMAAAISAP</sequence>
<dbReference type="Proteomes" id="UP001217325">
    <property type="component" value="Unassembled WGS sequence"/>
</dbReference>
<dbReference type="EMBL" id="NOVD01000021">
    <property type="protein sequence ID" value="PCK24966.1"/>
    <property type="molecule type" value="Genomic_DNA"/>
</dbReference>
<dbReference type="AlphaFoldDB" id="A0A069JB35"/>
<dbReference type="EMBL" id="JARDXE010000012">
    <property type="protein sequence ID" value="MDE8647068.1"/>
    <property type="molecule type" value="Genomic_DNA"/>
</dbReference>
<accession>A0A2A5J6G7</accession>
<dbReference type="KEGG" id="rqi:C1M55_18860"/>
<reference evidence="1" key="2">
    <citation type="submission" date="2023-02" db="EMBL/GenBank/DDBJ databases">
        <title>A novel hydrolase synthesized by Rhodococcus erythropolis HQ is responsible for the detoxification of Zearalenone.</title>
        <authorList>
            <person name="Hu J."/>
            <person name="Xu J."/>
        </authorList>
    </citation>
    <scope>NUCLEOTIDE SEQUENCE</scope>
    <source>
        <strain evidence="1">HQ</strain>
    </source>
</reference>